<feature type="signal peptide" evidence="1">
    <location>
        <begin position="1"/>
        <end position="20"/>
    </location>
</feature>
<dbReference type="AlphaFoldDB" id="A0A2D0AES1"/>
<evidence type="ECO:0008006" key="4">
    <source>
        <dbReference type="Google" id="ProtNLM"/>
    </source>
</evidence>
<protein>
    <recommendedName>
        <fullName evidence="4">DUF2790 domain-containing protein</fullName>
    </recommendedName>
</protein>
<dbReference type="STRING" id="46680.GCA_000807755_04354"/>
<evidence type="ECO:0000313" key="2">
    <source>
        <dbReference type="EMBL" id="OWP50626.1"/>
    </source>
</evidence>
<dbReference type="EMBL" id="NJBA01000004">
    <property type="protein sequence ID" value="OWP50626.1"/>
    <property type="molecule type" value="Genomic_DNA"/>
</dbReference>
<keyword evidence="1" id="KW-0732">Signal</keyword>
<dbReference type="eggNOG" id="ENOG50316V8">
    <property type="taxonomic scope" value="Bacteria"/>
</dbReference>
<dbReference type="RefSeq" id="WP_088417990.1">
    <property type="nucleotide sequence ID" value="NZ_NJBA01000004.1"/>
</dbReference>
<dbReference type="InterPro" id="IPR021245">
    <property type="entry name" value="DUF2790"/>
</dbReference>
<sequence length="88" mass="9479">MKLASVVSAVISSLAPMAFAQDAIKNPGADLPATEYHYGMSLDVDKVLHRTDNSGKVGIVPAYMVYQDHNGETHKVRFLEWGGSTSQG</sequence>
<proteinExistence type="predicted"/>
<dbReference type="Proteomes" id="UP000198145">
    <property type="component" value="Unassembled WGS sequence"/>
</dbReference>
<comment type="caution">
    <text evidence="2">The sequence shown here is derived from an EMBL/GenBank/DDBJ whole genome shotgun (WGS) entry which is preliminary data.</text>
</comment>
<evidence type="ECO:0000256" key="1">
    <source>
        <dbReference type="SAM" id="SignalP"/>
    </source>
</evidence>
<evidence type="ECO:0000313" key="3">
    <source>
        <dbReference type="Proteomes" id="UP000198145"/>
    </source>
</evidence>
<feature type="chain" id="PRO_5013356557" description="DUF2790 domain-containing protein" evidence="1">
    <location>
        <begin position="21"/>
        <end position="88"/>
    </location>
</feature>
<dbReference type="Gene3D" id="2.30.140.50">
    <property type="entry name" value="Protein of unknown function DUF2790"/>
    <property type="match status" value="1"/>
</dbReference>
<name>A0A2D0AES1_PSENT</name>
<organism evidence="2 3">
    <name type="scientific">Pseudomonas nitroreducens</name>
    <dbReference type="NCBI Taxonomy" id="46680"/>
    <lineage>
        <taxon>Bacteria</taxon>
        <taxon>Pseudomonadati</taxon>
        <taxon>Pseudomonadota</taxon>
        <taxon>Gammaproteobacteria</taxon>
        <taxon>Pseudomonadales</taxon>
        <taxon>Pseudomonadaceae</taxon>
        <taxon>Pseudomonas</taxon>
    </lineage>
</organism>
<dbReference type="Pfam" id="PF10976">
    <property type="entry name" value="DUF2790"/>
    <property type="match status" value="1"/>
</dbReference>
<gene>
    <name evidence="2" type="ORF">CEG18_13895</name>
</gene>
<reference evidence="2 3" key="1">
    <citation type="submission" date="2017-06" db="EMBL/GenBank/DDBJ databases">
        <title>Draft genome of Pseudomonas nitroreducens DF05.</title>
        <authorList>
            <person name="Iyer R."/>
        </authorList>
    </citation>
    <scope>NUCLEOTIDE SEQUENCE [LARGE SCALE GENOMIC DNA]</scope>
    <source>
        <strain evidence="2 3">DF05</strain>
    </source>
</reference>
<accession>A0A2D0AES1</accession>